<dbReference type="EMBL" id="OC001121">
    <property type="protein sequence ID" value="CAD7259163.1"/>
    <property type="molecule type" value="Genomic_DNA"/>
</dbReference>
<gene>
    <name evidence="1" type="ORF">TSIB3V08_LOCUS3374</name>
</gene>
<reference evidence="1" key="1">
    <citation type="submission" date="2020-11" db="EMBL/GenBank/DDBJ databases">
        <authorList>
            <person name="Tran Van P."/>
        </authorList>
    </citation>
    <scope>NUCLEOTIDE SEQUENCE</scope>
</reference>
<organism evidence="1">
    <name type="scientific">Timema shepardi</name>
    <name type="common">Walking stick</name>
    <dbReference type="NCBI Taxonomy" id="629360"/>
    <lineage>
        <taxon>Eukaryota</taxon>
        <taxon>Metazoa</taxon>
        <taxon>Ecdysozoa</taxon>
        <taxon>Arthropoda</taxon>
        <taxon>Hexapoda</taxon>
        <taxon>Insecta</taxon>
        <taxon>Pterygota</taxon>
        <taxon>Neoptera</taxon>
        <taxon>Polyneoptera</taxon>
        <taxon>Phasmatodea</taxon>
        <taxon>Timematodea</taxon>
        <taxon>Timematoidea</taxon>
        <taxon>Timematidae</taxon>
        <taxon>Timema</taxon>
    </lineage>
</organism>
<proteinExistence type="predicted"/>
<accession>A0A7R9FYF9</accession>
<protein>
    <submittedName>
        <fullName evidence="1">Uncharacterized protein</fullName>
    </submittedName>
</protein>
<sequence length="152" mass="17612">MNFNESPSQLTNALPSIWDNLRLLPPNSPRQGFVQVLDSDSFQYEVSSLGLLRFYQEKHPLKLWIPPNSDFSHDTEWLITQFGEGIRTQAVLVTAPDVLTPHVLQQKLLFKYLPIVKMASLRRCRVKTANVEERGDYDLKPYSTIYPNRDLH</sequence>
<dbReference type="AlphaFoldDB" id="A0A7R9FYF9"/>
<name>A0A7R9FYF9_TIMSH</name>
<evidence type="ECO:0000313" key="1">
    <source>
        <dbReference type="EMBL" id="CAD7259163.1"/>
    </source>
</evidence>